<dbReference type="PANTHER" id="PTHR12304">
    <property type="entry name" value="INOSINE-URIDINE PREFERRING NUCLEOSIDE HYDROLASE"/>
    <property type="match status" value="1"/>
</dbReference>
<name>A0A7D8AKC7_9MICO</name>
<dbReference type="GO" id="GO:0005829">
    <property type="term" value="C:cytosol"/>
    <property type="evidence" value="ECO:0007669"/>
    <property type="project" value="TreeGrafter"/>
</dbReference>
<dbReference type="EMBL" id="CP043732">
    <property type="protein sequence ID" value="QMU96268.1"/>
    <property type="molecule type" value="Genomic_DNA"/>
</dbReference>
<dbReference type="RefSeq" id="WP_182254462.1">
    <property type="nucleotide sequence ID" value="NZ_CP043732.1"/>
</dbReference>
<sequence length="292" mass="30213">MTETRTVILDTDIGTDVDDLLALALILGDPGIDLHSVTTVYGDTVLRARLAARILGVAGADVPVHAGRAHPLSGKEVWWAGHEGALHEGLENETIASDDAVAHLVSAVLAAPGRIDLIAIGPLTNVAAAIQHEPRFAGAVRHLWIMGGSFGAHEPEHNFRSDTAAAGIVFASGIPTTVTGLEITRLINIGSDGVAAIAGSGPLGRLIEAEIRQWWAFWGTEWNVPHDPVTVLTMTAPELFRFSAPGTLSVNAIDGASAFHEGGGAVRVAIGADAAAVAGRIISGIASIQART</sequence>
<keyword evidence="1 4" id="KW-0378">Hydrolase</keyword>
<evidence type="ECO:0000259" key="3">
    <source>
        <dbReference type="Pfam" id="PF01156"/>
    </source>
</evidence>
<evidence type="ECO:0000313" key="4">
    <source>
        <dbReference type="EMBL" id="QMU96268.1"/>
    </source>
</evidence>
<dbReference type="Proteomes" id="UP000515708">
    <property type="component" value="Chromosome"/>
</dbReference>
<reference evidence="4 5" key="1">
    <citation type="journal article" date="2020" name="Front. Microbiol.">
        <title>Design of Bacterial Strain-Specific qPCR Assays Using NGS Data and Publicly Available Resources and Its Application to Track Biocontrol Strains.</title>
        <authorList>
            <person name="Hernandez I."/>
            <person name="Sant C."/>
            <person name="Martinez R."/>
            <person name="Fernandez C."/>
        </authorList>
    </citation>
    <scope>NUCLEOTIDE SEQUENCE [LARGE SCALE GENOMIC DNA]</scope>
    <source>
        <strain evidence="4 5">B24</strain>
    </source>
</reference>
<evidence type="ECO:0000313" key="5">
    <source>
        <dbReference type="Proteomes" id="UP000515708"/>
    </source>
</evidence>
<dbReference type="AlphaFoldDB" id="A0A7D8AKC7"/>
<dbReference type="PANTHER" id="PTHR12304:SF4">
    <property type="entry name" value="URIDINE NUCLEOSIDASE"/>
    <property type="match status" value="1"/>
</dbReference>
<evidence type="ECO:0000256" key="1">
    <source>
        <dbReference type="ARBA" id="ARBA00022801"/>
    </source>
</evidence>
<dbReference type="Pfam" id="PF01156">
    <property type="entry name" value="IU_nuc_hydro"/>
    <property type="match status" value="1"/>
</dbReference>
<dbReference type="Gene3D" id="3.90.245.10">
    <property type="entry name" value="Ribonucleoside hydrolase-like"/>
    <property type="match status" value="1"/>
</dbReference>
<dbReference type="InterPro" id="IPR023186">
    <property type="entry name" value="IUNH"/>
</dbReference>
<proteinExistence type="predicted"/>
<protein>
    <submittedName>
        <fullName evidence="4">Nucleoside hydrolase</fullName>
    </submittedName>
</protein>
<keyword evidence="2" id="KW-0326">Glycosidase</keyword>
<evidence type="ECO:0000256" key="2">
    <source>
        <dbReference type="ARBA" id="ARBA00023295"/>
    </source>
</evidence>
<accession>A0A7D8AKC7</accession>
<gene>
    <name evidence="4" type="ORF">FVO59_02885</name>
</gene>
<dbReference type="GO" id="GO:0008477">
    <property type="term" value="F:purine nucleosidase activity"/>
    <property type="evidence" value="ECO:0007669"/>
    <property type="project" value="TreeGrafter"/>
</dbReference>
<organism evidence="4 5">
    <name type="scientific">Microbacterium esteraromaticum</name>
    <dbReference type="NCBI Taxonomy" id="57043"/>
    <lineage>
        <taxon>Bacteria</taxon>
        <taxon>Bacillati</taxon>
        <taxon>Actinomycetota</taxon>
        <taxon>Actinomycetes</taxon>
        <taxon>Micrococcales</taxon>
        <taxon>Microbacteriaceae</taxon>
        <taxon>Microbacterium</taxon>
    </lineage>
</organism>
<dbReference type="InterPro" id="IPR036452">
    <property type="entry name" value="Ribo_hydro-like"/>
</dbReference>
<dbReference type="InterPro" id="IPR001910">
    <property type="entry name" value="Inosine/uridine_hydrolase_dom"/>
</dbReference>
<dbReference type="SUPFAM" id="SSF53590">
    <property type="entry name" value="Nucleoside hydrolase"/>
    <property type="match status" value="1"/>
</dbReference>
<dbReference type="GO" id="GO:0006152">
    <property type="term" value="P:purine nucleoside catabolic process"/>
    <property type="evidence" value="ECO:0007669"/>
    <property type="project" value="TreeGrafter"/>
</dbReference>
<feature type="domain" description="Inosine/uridine-preferring nucleoside hydrolase" evidence="3">
    <location>
        <begin position="7"/>
        <end position="273"/>
    </location>
</feature>